<organism evidence="1 2">
    <name type="scientific">Hahella chejuensis (strain KCTC 2396)</name>
    <dbReference type="NCBI Taxonomy" id="349521"/>
    <lineage>
        <taxon>Bacteria</taxon>
        <taxon>Pseudomonadati</taxon>
        <taxon>Pseudomonadota</taxon>
        <taxon>Gammaproteobacteria</taxon>
        <taxon>Oceanospirillales</taxon>
        <taxon>Hahellaceae</taxon>
        <taxon>Hahella</taxon>
    </lineage>
</organism>
<dbReference type="STRING" id="349521.HCH_00690"/>
<dbReference type="HOGENOM" id="CLU_1633093_0_0_6"/>
<dbReference type="RefSeq" id="WP_011394666.1">
    <property type="nucleotide sequence ID" value="NC_007645.1"/>
</dbReference>
<dbReference type="KEGG" id="hch:HCH_00690"/>
<reference evidence="1 2" key="1">
    <citation type="journal article" date="2005" name="Nucleic Acids Res.">
        <title>Genomic blueprint of Hahella chejuensis, a marine microbe producing an algicidal agent.</title>
        <authorList>
            <person name="Jeong H."/>
            <person name="Yim J.H."/>
            <person name="Lee C."/>
            <person name="Choi S.-H."/>
            <person name="Park Y.K."/>
            <person name="Yoon S.H."/>
            <person name="Hur C.-G."/>
            <person name="Kang H.-Y."/>
            <person name="Kim D."/>
            <person name="Lee H.H."/>
            <person name="Park K.H."/>
            <person name="Park S.-H."/>
            <person name="Park H.-S."/>
            <person name="Lee H.K."/>
            <person name="Oh T.K."/>
            <person name="Kim J.F."/>
        </authorList>
    </citation>
    <scope>NUCLEOTIDE SEQUENCE [LARGE SCALE GENOMIC DNA]</scope>
    <source>
        <strain evidence="1 2">KCTC 2396</strain>
    </source>
</reference>
<dbReference type="Proteomes" id="UP000000238">
    <property type="component" value="Chromosome"/>
</dbReference>
<protein>
    <submittedName>
        <fullName evidence="1">Uncharacterized protein</fullName>
    </submittedName>
</protein>
<evidence type="ECO:0000313" key="2">
    <source>
        <dbReference type="Proteomes" id="UP000000238"/>
    </source>
</evidence>
<gene>
    <name evidence="1" type="ordered locus">HCH_00690</name>
</gene>
<keyword evidence="2" id="KW-1185">Reference proteome</keyword>
<name>Q2SP35_HAHCH</name>
<proteinExistence type="predicted"/>
<evidence type="ECO:0000313" key="1">
    <source>
        <dbReference type="EMBL" id="ABC27589.1"/>
    </source>
</evidence>
<sequence>MSELVATETVSDISIHPIQSEGCIRRNKLRSCIRAFLLMLTSLLNFTLAGPFVGGHLFSFTPLIGVVYMIGGIPAAFAGALFGASLIYIDYRTQQLPNDNGWLRGLYCGLAPILIFAALTAVQGDAKNDGMAGVIVFFGFSCAIAGTTCGALTMLLLRLMQR</sequence>
<accession>Q2SP35</accession>
<dbReference type="AlphaFoldDB" id="Q2SP35"/>
<dbReference type="EMBL" id="CP000155">
    <property type="protein sequence ID" value="ABC27589.1"/>
    <property type="molecule type" value="Genomic_DNA"/>
</dbReference>